<accession>A0A7J7IMK3</accession>
<name>A0A7J7IMK3_9RHOD</name>
<keyword evidence="3" id="KW-1185">Reference proteome</keyword>
<dbReference type="AlphaFoldDB" id="A0A7J7IMK3"/>
<dbReference type="OrthoDB" id="10267535at2759"/>
<reference evidence="2 3" key="1">
    <citation type="journal article" date="2020" name="J. Phycol.">
        <title>Comparative genome analysis reveals Cyanidiococcus gen. nov., a new extremophilic red algal genus sister to Cyanidioschyzon (Cyanidioschyzonaceae, Rhodophyta).</title>
        <authorList>
            <person name="Liu S.-L."/>
            <person name="Chiang Y.-R."/>
            <person name="Yoon H.S."/>
            <person name="Fu H.-Y."/>
        </authorList>
    </citation>
    <scope>NUCLEOTIDE SEQUENCE [LARGE SCALE GENOMIC DNA]</scope>
    <source>
        <strain evidence="2 3">THAL066</strain>
    </source>
</reference>
<evidence type="ECO:0000256" key="1">
    <source>
        <dbReference type="SAM" id="Phobius"/>
    </source>
</evidence>
<keyword evidence="1" id="KW-0812">Transmembrane</keyword>
<evidence type="ECO:0000313" key="3">
    <source>
        <dbReference type="Proteomes" id="UP000530660"/>
    </source>
</evidence>
<sequence>MSRLLVRKPVRHTFVLIMTLVGLSALLTLWRQQFLRALGAFETAHVKNTKKSNPKIAFVAPLICFGLEFEHRNFTTRLLGGIDAPVEHVVAVLSGEDPSLQTLERRIRQDYPFCRIIREKRRLGNVGIWNTCLRYMRDVANAPWALLLNNDMMLPPGSLANVSAVAKEVIQDPEFCLGPMKIRNIKAFAVVVPGCDAAHPGCFGILRREYFSGLL</sequence>
<keyword evidence="1" id="KW-1133">Transmembrane helix</keyword>
<comment type="caution">
    <text evidence="2">The sequence shown here is derived from an EMBL/GenBank/DDBJ whole genome shotgun (WGS) entry which is preliminary data.</text>
</comment>
<dbReference type="SUPFAM" id="SSF53448">
    <property type="entry name" value="Nucleotide-diphospho-sugar transferases"/>
    <property type="match status" value="1"/>
</dbReference>
<dbReference type="Proteomes" id="UP000530660">
    <property type="component" value="Unassembled WGS sequence"/>
</dbReference>
<organism evidence="2 3">
    <name type="scientific">Cyanidiococcus yangmingshanensis</name>
    <dbReference type="NCBI Taxonomy" id="2690220"/>
    <lineage>
        <taxon>Eukaryota</taxon>
        <taxon>Rhodophyta</taxon>
        <taxon>Bangiophyceae</taxon>
        <taxon>Cyanidiales</taxon>
        <taxon>Cyanidiaceae</taxon>
        <taxon>Cyanidiococcus</taxon>
    </lineage>
</organism>
<proteinExistence type="predicted"/>
<gene>
    <name evidence="2" type="ORF">F1559_001216</name>
</gene>
<dbReference type="InterPro" id="IPR029044">
    <property type="entry name" value="Nucleotide-diphossugar_trans"/>
</dbReference>
<keyword evidence="1" id="KW-0472">Membrane</keyword>
<protein>
    <submittedName>
        <fullName evidence="2">Uncharacterized protein</fullName>
    </submittedName>
</protein>
<dbReference type="EMBL" id="VWRR01000005">
    <property type="protein sequence ID" value="KAF6003777.1"/>
    <property type="molecule type" value="Genomic_DNA"/>
</dbReference>
<feature type="transmembrane region" description="Helical" evidence="1">
    <location>
        <begin position="12"/>
        <end position="30"/>
    </location>
</feature>
<evidence type="ECO:0000313" key="2">
    <source>
        <dbReference type="EMBL" id="KAF6003777.1"/>
    </source>
</evidence>